<evidence type="ECO:0000313" key="3">
    <source>
        <dbReference type="EMBL" id="QPM68668.1"/>
    </source>
</evidence>
<dbReference type="NCBIfam" id="NF033590">
    <property type="entry name" value="transpos_IS4_3"/>
    <property type="match status" value="1"/>
</dbReference>
<dbReference type="InterPro" id="IPR014737">
    <property type="entry name" value="Transposase_Tn5-like_C"/>
</dbReference>
<feature type="domain" description="Transposase Tn5-like N-terminal" evidence="2">
    <location>
        <begin position="177"/>
        <end position="233"/>
    </location>
</feature>
<dbReference type="PANTHER" id="PTHR37319">
    <property type="entry name" value="TRANSPOSASE"/>
    <property type="match status" value="1"/>
</dbReference>
<dbReference type="Pfam" id="PF02281">
    <property type="entry name" value="Dimer_Tnp_Tn5"/>
    <property type="match status" value="1"/>
</dbReference>
<protein>
    <submittedName>
        <fullName evidence="4">Transposase for transposon Tn5</fullName>
        <ecNumber evidence="4">3.1.-.-</ecNumber>
    </submittedName>
</protein>
<sequence>MRSGPLCGAQLRYLIHSHRYGVIGGLAFSAAAWRVKARDTFIGWNDHTRAANLSQVVNNSRFLLRPEVRVKNLASFVLSLAIRRLPADWYHRYQVRPLLLETFVDTRFYRGTAYRAANWIDAGFTNGRGRQDRFAQHPVSVKRLFLYPLHRHYRTLLRYNERDVSTFPPSSPVEFADWVEEEFQGVSCGDLRLKKRLLTLVRDFYACPTGNIPQVCGSRAKTKACYRFFDHPAMNLKTILAPHFRSTQHRVAQEPLALVCQDTTTLNYQTHLETEGFGPIGTSSQKAIGLLLHASLAVTPNGVPLGLVDIQCYARDPASLGKKHRRSVLPLEEKESQRWLTSFDATARLQKECPQTTLVSIADREADLYDLFVRATTHPHAPKLLIRAFQKRALAGEEGTYLQKLATTPGAGCQPITVPRRKNRRARHAELVVRFCEVTLQPPRNRPQEPPVTLWAVSAEEETPPPDGSDPISWVLLTTMPVHHFQDACERIQWYCHRWLIEIYHRTLKSGCKIEERQLRTADRIENCLAIDLVVAWRIFFLAKQGRETPDVPCTVFFEEAEWKALVAYVTHNPLPPAHPPTLQEAIRMVASLGGFLGRKGDGHPGTKSMWLGLQRLDDITSTYKVLFPYCQFDPPCKPPSVSRQGRYG</sequence>
<dbReference type="GO" id="GO:0016787">
    <property type="term" value="F:hydrolase activity"/>
    <property type="evidence" value="ECO:0007669"/>
    <property type="project" value="UniProtKB-KW"/>
</dbReference>
<organism evidence="4 5">
    <name type="scientific">Atribacter laminatus</name>
    <dbReference type="NCBI Taxonomy" id="2847778"/>
    <lineage>
        <taxon>Bacteria</taxon>
        <taxon>Pseudomonadati</taxon>
        <taxon>Atribacterota</taxon>
        <taxon>Atribacteria</taxon>
        <taxon>Atribacterales</taxon>
        <taxon>Atribacteraceae</taxon>
        <taxon>Atribacter</taxon>
    </lineage>
</organism>
<keyword evidence="4" id="KW-0378">Hydrolase</keyword>
<dbReference type="Gene3D" id="1.10.740.10">
    <property type="entry name" value="Transferase Inhibitor Protein From Tn5, Chain"/>
    <property type="match status" value="1"/>
</dbReference>
<dbReference type="RefSeq" id="WP_218111164.1">
    <property type="nucleotide sequence ID" value="NZ_CP065383.1"/>
</dbReference>
<reference evidence="4 5" key="1">
    <citation type="journal article" date="2021" name="Nat. Commun.">
        <title>Isolation of a member of the candidate phylum Atribacteria reveals a unique cell membrane structure.</title>
        <authorList>
            <person name="Taiki K."/>
            <person name="Nobu M.K."/>
            <person name="Kusada H."/>
            <person name="Meng X.-Y."/>
            <person name="Hosoki N."/>
            <person name="Uematsu K."/>
            <person name="Yoshioka H."/>
            <person name="Kamagata Y."/>
            <person name="Tamaki H."/>
        </authorList>
    </citation>
    <scope>NUCLEOTIDE SEQUENCE [LARGE SCALE GENOMIC DNA]</scope>
    <source>
        <strain evidence="4 5">RT761</strain>
    </source>
</reference>
<name>A0A7T1F430_ATRLM</name>
<dbReference type="EMBL" id="CP065383">
    <property type="protein sequence ID" value="QPM68668.1"/>
    <property type="molecule type" value="Genomic_DNA"/>
</dbReference>
<dbReference type="Gene3D" id="1.10.246.40">
    <property type="entry name" value="Tn5 transposase, domain 1"/>
    <property type="match status" value="1"/>
</dbReference>
<dbReference type="SUPFAM" id="SSF53098">
    <property type="entry name" value="Ribonuclease H-like"/>
    <property type="match status" value="1"/>
</dbReference>
<dbReference type="Pfam" id="PF14236">
    <property type="entry name" value="DruA"/>
    <property type="match status" value="1"/>
</dbReference>
<dbReference type="EC" id="3.1.-.-" evidence="4"/>
<evidence type="ECO:0000313" key="4">
    <source>
        <dbReference type="EMBL" id="QPM69040.1"/>
    </source>
</evidence>
<keyword evidence="5" id="KW-1185">Reference proteome</keyword>
<dbReference type="InterPro" id="IPR012337">
    <property type="entry name" value="RNaseH-like_sf"/>
</dbReference>
<dbReference type="Proteomes" id="UP000594463">
    <property type="component" value="Chromosome"/>
</dbReference>
<proteinExistence type="predicted"/>
<dbReference type="InterPro" id="IPR038215">
    <property type="entry name" value="TN5-like_N_sf"/>
</dbReference>
<dbReference type="Gene3D" id="3.90.350.10">
    <property type="entry name" value="Transposase Inhibitor Protein From Tn5, Chain A, domain 1"/>
    <property type="match status" value="1"/>
</dbReference>
<feature type="domain" description="Transposase Tn5 dimerisation" evidence="1">
    <location>
        <begin position="534"/>
        <end position="617"/>
    </location>
</feature>
<accession>A0A7T1F430</accession>
<evidence type="ECO:0000259" key="2">
    <source>
        <dbReference type="Pfam" id="PF14706"/>
    </source>
</evidence>
<dbReference type="InterPro" id="IPR025639">
    <property type="entry name" value="DruA"/>
</dbReference>
<dbReference type="KEGG" id="alam:RT761_01890"/>
<dbReference type="InterPro" id="IPR014735">
    <property type="entry name" value="Transposase_Tn5-like_N"/>
</dbReference>
<dbReference type="Pfam" id="PF14706">
    <property type="entry name" value="Tnp_DNA_bind"/>
    <property type="match status" value="1"/>
</dbReference>
<gene>
    <name evidence="4" type="primary">tnpA_2</name>
    <name evidence="3" type="synonym">tnpA_1</name>
    <name evidence="3" type="ORF">RT761_01890</name>
    <name evidence="4" type="ORF">RT761_02268</name>
</gene>
<dbReference type="InterPro" id="IPR054836">
    <property type="entry name" value="Tn5_transposase"/>
</dbReference>
<dbReference type="InterPro" id="IPR047768">
    <property type="entry name" value="Tn5p-like"/>
</dbReference>
<dbReference type="AlphaFoldDB" id="A0A7T1F430"/>
<evidence type="ECO:0000313" key="5">
    <source>
        <dbReference type="Proteomes" id="UP000594463"/>
    </source>
</evidence>
<dbReference type="PANTHER" id="PTHR37319:SF1">
    <property type="entry name" value="TRANSPOSASE TN5 DIMERISATION DOMAIN-CONTAINING PROTEIN"/>
    <property type="match status" value="1"/>
</dbReference>
<dbReference type="EMBL" id="CP065383">
    <property type="protein sequence ID" value="QPM69040.1"/>
    <property type="molecule type" value="Genomic_DNA"/>
</dbReference>
<evidence type="ECO:0000259" key="1">
    <source>
        <dbReference type="Pfam" id="PF02281"/>
    </source>
</evidence>
<dbReference type="InterPro" id="IPR003201">
    <property type="entry name" value="Transposase_Tn5"/>
</dbReference>
<dbReference type="KEGG" id="alam:RT761_02268"/>